<feature type="domain" description="Sugar fermentation stimulation protein C-terminal" evidence="1">
    <location>
        <begin position="94"/>
        <end position="234"/>
    </location>
</feature>
<gene>
    <name evidence="3" type="ORF">BS101_14530</name>
</gene>
<dbReference type="RefSeq" id="WP_073539475.1">
    <property type="nucleotide sequence ID" value="NZ_CP018335.1"/>
</dbReference>
<reference evidence="3 4" key="1">
    <citation type="submission" date="2016-12" db="EMBL/GenBank/DDBJ databases">
        <title>Complete genome sequence of Clostridium kluyveri JZZ isolated from the pit mud of a Chinese flavor liquor-making factory.</title>
        <authorList>
            <person name="Wang Y."/>
        </authorList>
    </citation>
    <scope>NUCLEOTIDE SEQUENCE [LARGE SCALE GENOMIC DNA]</scope>
    <source>
        <strain evidence="3 4">JZZ</strain>
    </source>
</reference>
<dbReference type="Pfam" id="PF17746">
    <property type="entry name" value="SfsA_N"/>
    <property type="match status" value="1"/>
</dbReference>
<evidence type="ECO:0000259" key="2">
    <source>
        <dbReference type="Pfam" id="PF17746"/>
    </source>
</evidence>
<name>A0A1L5FAK8_CLOKL</name>
<accession>A0A1L5FAK8</accession>
<sequence>MKEYDFKFNEFLVEGVIMKRKGQFTMICEINDKINNCHCPTTGRIGNLDVSGLPCLLSKSSDPKRKTTYTVEAVSLDRPGGSSKSWIGINQNAVNRYVEHYLVNGGFKDMVGAENEVFREQFLGISKLDFLVGNTYLEVKTPLQHLQVEYPNYIKTKKVTPFSSTDRFVKHMIELGKSLQSRQRAILLICFIYDNPGFEVIEKSTNFEEVRAAVDKSITLGVEMWQANFEIQPEGVRLVRYFKR</sequence>
<dbReference type="PANTHER" id="PTHR30545">
    <property type="entry name" value="SUGAR FERMENTATION STIMULATION PROTEIN A"/>
    <property type="match status" value="1"/>
</dbReference>
<dbReference type="GO" id="GO:0003677">
    <property type="term" value="F:DNA binding"/>
    <property type="evidence" value="ECO:0007669"/>
    <property type="project" value="InterPro"/>
</dbReference>
<feature type="domain" description="SfsA N-terminal OB" evidence="2">
    <location>
        <begin position="19"/>
        <end position="89"/>
    </location>
</feature>
<protein>
    <submittedName>
        <fullName evidence="3">Sugar fermentation stimulation protein</fullName>
    </submittedName>
</protein>
<evidence type="ECO:0000313" key="3">
    <source>
        <dbReference type="EMBL" id="APM39860.1"/>
    </source>
</evidence>
<evidence type="ECO:0000313" key="4">
    <source>
        <dbReference type="Proteomes" id="UP000184604"/>
    </source>
</evidence>
<dbReference type="Gene3D" id="2.40.50.580">
    <property type="match status" value="1"/>
</dbReference>
<dbReference type="InterPro" id="IPR040452">
    <property type="entry name" value="SfsA_C"/>
</dbReference>
<dbReference type="EMBL" id="CP018335">
    <property type="protein sequence ID" value="APM39860.1"/>
    <property type="molecule type" value="Genomic_DNA"/>
</dbReference>
<dbReference type="AlphaFoldDB" id="A0A1L5FAK8"/>
<dbReference type="PANTHER" id="PTHR30545:SF2">
    <property type="entry name" value="SUGAR FERMENTATION STIMULATION PROTEIN A"/>
    <property type="match status" value="1"/>
</dbReference>
<dbReference type="Proteomes" id="UP000184604">
    <property type="component" value="Chromosome"/>
</dbReference>
<organism evidence="3 4">
    <name type="scientific">Clostridium kluyveri</name>
    <dbReference type="NCBI Taxonomy" id="1534"/>
    <lineage>
        <taxon>Bacteria</taxon>
        <taxon>Bacillati</taxon>
        <taxon>Bacillota</taxon>
        <taxon>Clostridia</taxon>
        <taxon>Eubacteriales</taxon>
        <taxon>Clostridiaceae</taxon>
        <taxon>Clostridium</taxon>
    </lineage>
</organism>
<evidence type="ECO:0000259" key="1">
    <source>
        <dbReference type="Pfam" id="PF03749"/>
    </source>
</evidence>
<dbReference type="InterPro" id="IPR005224">
    <property type="entry name" value="SfsA"/>
</dbReference>
<dbReference type="InterPro" id="IPR041465">
    <property type="entry name" value="SfsA_N"/>
</dbReference>
<dbReference type="OrthoDB" id="9802365at2"/>
<dbReference type="Gene3D" id="3.40.1350.60">
    <property type="match status" value="1"/>
</dbReference>
<proteinExistence type="predicted"/>
<dbReference type="Pfam" id="PF03749">
    <property type="entry name" value="SfsA"/>
    <property type="match status" value="1"/>
</dbReference>